<dbReference type="EMBL" id="GBRH01225586">
    <property type="protein sequence ID" value="JAD72309.1"/>
    <property type="molecule type" value="Transcribed_RNA"/>
</dbReference>
<dbReference type="AlphaFoldDB" id="A0A0A9C7N7"/>
<evidence type="ECO:0000313" key="1">
    <source>
        <dbReference type="EMBL" id="JAD72309.1"/>
    </source>
</evidence>
<organism evidence="1">
    <name type="scientific">Arundo donax</name>
    <name type="common">Giant reed</name>
    <name type="synonym">Donax arundinaceus</name>
    <dbReference type="NCBI Taxonomy" id="35708"/>
    <lineage>
        <taxon>Eukaryota</taxon>
        <taxon>Viridiplantae</taxon>
        <taxon>Streptophyta</taxon>
        <taxon>Embryophyta</taxon>
        <taxon>Tracheophyta</taxon>
        <taxon>Spermatophyta</taxon>
        <taxon>Magnoliopsida</taxon>
        <taxon>Liliopsida</taxon>
        <taxon>Poales</taxon>
        <taxon>Poaceae</taxon>
        <taxon>PACMAD clade</taxon>
        <taxon>Arundinoideae</taxon>
        <taxon>Arundineae</taxon>
        <taxon>Arundo</taxon>
    </lineage>
</organism>
<protein>
    <submittedName>
        <fullName evidence="1">Uncharacterized protein</fullName>
    </submittedName>
</protein>
<name>A0A0A9C7N7_ARUDO</name>
<reference evidence="1" key="1">
    <citation type="submission" date="2014-09" db="EMBL/GenBank/DDBJ databases">
        <authorList>
            <person name="Magalhaes I.L.F."/>
            <person name="Oliveira U."/>
            <person name="Santos F.R."/>
            <person name="Vidigal T.H.D.A."/>
            <person name="Brescovit A.D."/>
            <person name="Santos A.J."/>
        </authorList>
    </citation>
    <scope>NUCLEOTIDE SEQUENCE</scope>
    <source>
        <tissue evidence="1">Shoot tissue taken approximately 20 cm above the soil surface</tissue>
    </source>
</reference>
<accession>A0A0A9C7N7</accession>
<reference evidence="1" key="2">
    <citation type="journal article" date="2015" name="Data Brief">
        <title>Shoot transcriptome of the giant reed, Arundo donax.</title>
        <authorList>
            <person name="Barrero R.A."/>
            <person name="Guerrero F.D."/>
            <person name="Moolhuijzen P."/>
            <person name="Goolsby J.A."/>
            <person name="Tidwell J."/>
            <person name="Bellgard S.E."/>
            <person name="Bellgard M.I."/>
        </authorList>
    </citation>
    <scope>NUCLEOTIDE SEQUENCE</scope>
    <source>
        <tissue evidence="1">Shoot tissue taken approximately 20 cm above the soil surface</tissue>
    </source>
</reference>
<sequence>MTSCHCHWRTVFTSLGESWTCGRVRRPDRRVRRCRSARRGFIAGESAASNSVGERAW</sequence>
<proteinExistence type="predicted"/>